<keyword evidence="2" id="KW-1185">Reference proteome</keyword>
<comment type="caution">
    <text evidence="1">The sequence shown here is derived from an EMBL/GenBank/DDBJ whole genome shotgun (WGS) entry which is preliminary data.</text>
</comment>
<dbReference type="EMBL" id="JAVNWW010000004">
    <property type="protein sequence ID" value="MDU0809134.1"/>
    <property type="molecule type" value="Genomic_DNA"/>
</dbReference>
<sequence>MRNRSRIQVFVMGLLVWACQSFYIGDSDQSQTRFSNTKDVGVLANIEIDEASGMVASLRNPGNFWVINDSKDLNRMFLVSETGQGKAEFSLLGLHNRDWEAMGRWQNRTGQTYLYVADIGDNFAQNASYQVHRFLEPSLKLTDPLRRVIKHTQSLEFTLPDGSRDMECMLIDQVTGDLYFISKREDHKRLYRLPAEAFASKGIQKAQFIYELNFSIPTSDLSLLKQLYFITDGNVASSNEEIIIRNYLEIYYWKKQKHESIADALRRTPRIVPSILEPQGEALAFDGMNQGYASISEIASLSSPAHLHYTAKR</sequence>
<accession>A0ABU3TTE9</accession>
<dbReference type="Proteomes" id="UP001249959">
    <property type="component" value="Unassembled WGS sequence"/>
</dbReference>
<evidence type="ECO:0000313" key="2">
    <source>
        <dbReference type="Proteomes" id="UP001249959"/>
    </source>
</evidence>
<organism evidence="1 2">
    <name type="scientific">Aquirufa regiilacus</name>
    <dbReference type="NCBI Taxonomy" id="3024868"/>
    <lineage>
        <taxon>Bacteria</taxon>
        <taxon>Pseudomonadati</taxon>
        <taxon>Bacteroidota</taxon>
        <taxon>Cytophagia</taxon>
        <taxon>Cytophagales</taxon>
        <taxon>Flectobacillaceae</taxon>
        <taxon>Aquirufa</taxon>
    </lineage>
</organism>
<dbReference type="RefSeq" id="WP_316070705.1">
    <property type="nucleotide sequence ID" value="NZ_JAVNWW010000004.1"/>
</dbReference>
<protein>
    <recommendedName>
        <fullName evidence="3">PE-PGRS family protein</fullName>
    </recommendedName>
</protein>
<proteinExistence type="predicted"/>
<evidence type="ECO:0008006" key="3">
    <source>
        <dbReference type="Google" id="ProtNLM"/>
    </source>
</evidence>
<evidence type="ECO:0000313" key="1">
    <source>
        <dbReference type="EMBL" id="MDU0809134.1"/>
    </source>
</evidence>
<gene>
    <name evidence="1" type="ORF">PQG45_08830</name>
</gene>
<reference evidence="1 2" key="1">
    <citation type="submission" date="2023-09" db="EMBL/GenBank/DDBJ databases">
        <title>Aquirufa genomes.</title>
        <authorList>
            <person name="Pitt A."/>
        </authorList>
    </citation>
    <scope>NUCLEOTIDE SEQUENCE [LARGE SCALE GENOMIC DNA]</scope>
    <source>
        <strain evidence="1 2">LEOWEIH-7C</strain>
    </source>
</reference>
<name>A0ABU3TTE9_9BACT</name>